<accession>A0A447U7D9</accession>
<evidence type="ECO:0000313" key="2">
    <source>
        <dbReference type="Proteomes" id="UP000269208"/>
    </source>
</evidence>
<proteinExistence type="predicted"/>
<organism evidence="1 2">
    <name type="scientific">Salmonella enterica I</name>
    <dbReference type="NCBI Taxonomy" id="59201"/>
    <lineage>
        <taxon>Bacteria</taxon>
        <taxon>Pseudomonadati</taxon>
        <taxon>Pseudomonadota</taxon>
        <taxon>Gammaproteobacteria</taxon>
        <taxon>Enterobacterales</taxon>
        <taxon>Enterobacteriaceae</taxon>
        <taxon>Salmonella</taxon>
    </lineage>
</organism>
<evidence type="ECO:0000313" key="1">
    <source>
        <dbReference type="EMBL" id="VEB62007.1"/>
    </source>
</evidence>
<reference evidence="1 2" key="1">
    <citation type="submission" date="2018-12" db="EMBL/GenBank/DDBJ databases">
        <authorList>
            <consortium name="Pathogen Informatics"/>
        </authorList>
    </citation>
    <scope>NUCLEOTIDE SEQUENCE [LARGE SCALE GENOMIC DNA]</scope>
    <source>
        <strain evidence="1 2">NCTC6754</strain>
    </source>
</reference>
<dbReference type="EC" id="1.2.4.2" evidence="1"/>
<sequence length="43" mass="4836">MVRHAGNSGTREVVLGMAHRGRLNVLINVLGKKPQDLFDEFCR</sequence>
<dbReference type="AlphaFoldDB" id="A0A447U7D9"/>
<dbReference type="Gene3D" id="3.40.50.970">
    <property type="match status" value="1"/>
</dbReference>
<keyword evidence="1" id="KW-0560">Oxidoreductase</keyword>
<gene>
    <name evidence="1" type="primary">sucA_5</name>
    <name evidence="1" type="ORF">NCTC6754_07389</name>
</gene>
<dbReference type="GO" id="GO:0004591">
    <property type="term" value="F:oxoglutarate dehydrogenase (succinyl-transferring) activity"/>
    <property type="evidence" value="ECO:0007669"/>
    <property type="project" value="UniProtKB-EC"/>
</dbReference>
<dbReference type="Proteomes" id="UP000269208">
    <property type="component" value="Chromosome"/>
</dbReference>
<protein>
    <submittedName>
        <fullName evidence="1">2-oxoglutarate dehydrogenase E1 component</fullName>
        <ecNumber evidence="1">1.2.4.2</ecNumber>
    </submittedName>
</protein>
<dbReference type="EMBL" id="LR134190">
    <property type="protein sequence ID" value="VEB62007.1"/>
    <property type="molecule type" value="Genomic_DNA"/>
</dbReference>
<name>A0A447U7D9_SALET</name>